<dbReference type="InterPro" id="IPR001128">
    <property type="entry name" value="Cyt_P450"/>
</dbReference>
<gene>
    <name evidence="1" type="ORF">CITCOLO1_LOCUS607</name>
</gene>
<accession>A0ABP0XLN7</accession>
<organism evidence="1 2">
    <name type="scientific">Citrullus colocynthis</name>
    <name type="common">colocynth</name>
    <dbReference type="NCBI Taxonomy" id="252529"/>
    <lineage>
        <taxon>Eukaryota</taxon>
        <taxon>Viridiplantae</taxon>
        <taxon>Streptophyta</taxon>
        <taxon>Embryophyta</taxon>
        <taxon>Tracheophyta</taxon>
        <taxon>Spermatophyta</taxon>
        <taxon>Magnoliopsida</taxon>
        <taxon>eudicotyledons</taxon>
        <taxon>Gunneridae</taxon>
        <taxon>Pentapetalae</taxon>
        <taxon>rosids</taxon>
        <taxon>fabids</taxon>
        <taxon>Cucurbitales</taxon>
        <taxon>Cucurbitaceae</taxon>
        <taxon>Benincaseae</taxon>
        <taxon>Citrullus</taxon>
    </lineage>
</organism>
<protein>
    <recommendedName>
        <fullName evidence="3">Cytochrome P450</fullName>
    </recommendedName>
</protein>
<dbReference type="Pfam" id="PF00067">
    <property type="entry name" value="p450"/>
    <property type="match status" value="1"/>
</dbReference>
<evidence type="ECO:0000313" key="1">
    <source>
        <dbReference type="EMBL" id="CAK9309079.1"/>
    </source>
</evidence>
<feature type="non-terminal residue" evidence="1">
    <location>
        <position position="1"/>
    </location>
</feature>
<reference evidence="1 2" key="1">
    <citation type="submission" date="2024-03" db="EMBL/GenBank/DDBJ databases">
        <authorList>
            <person name="Gkanogiannis A."/>
            <person name="Becerra Lopez-Lavalle L."/>
        </authorList>
    </citation>
    <scope>NUCLEOTIDE SEQUENCE [LARGE SCALE GENOMIC DNA]</scope>
</reference>
<dbReference type="Gene3D" id="1.10.630.10">
    <property type="entry name" value="Cytochrome P450"/>
    <property type="match status" value="1"/>
</dbReference>
<dbReference type="EMBL" id="OZ021735">
    <property type="protein sequence ID" value="CAK9309079.1"/>
    <property type="molecule type" value="Genomic_DNA"/>
</dbReference>
<name>A0ABP0XLN7_9ROSI</name>
<dbReference type="PANTHER" id="PTHR24299:SF14">
    <property type="entry name" value="OS10G0514300 PROTEIN"/>
    <property type="match status" value="1"/>
</dbReference>
<dbReference type="PANTHER" id="PTHR24299">
    <property type="entry name" value="CYTOCHROME P450 FAMILY 1"/>
    <property type="match status" value="1"/>
</dbReference>
<dbReference type="SUPFAM" id="SSF48264">
    <property type="entry name" value="Cytochrome P450"/>
    <property type="match status" value="1"/>
</dbReference>
<dbReference type="Proteomes" id="UP001642487">
    <property type="component" value="Chromosome 1"/>
</dbReference>
<dbReference type="InterPro" id="IPR036396">
    <property type="entry name" value="Cyt_P450_sf"/>
</dbReference>
<proteinExistence type="predicted"/>
<evidence type="ECO:0000313" key="2">
    <source>
        <dbReference type="Proteomes" id="UP001642487"/>
    </source>
</evidence>
<keyword evidence="2" id="KW-1185">Reference proteome</keyword>
<sequence>METRIIILFFICICSLLNSIFSRFRSSTKLPPGPHPIPILTNLQWLRKSPLQIESLFRSFVAKYGPIFTLPMGTRPVIFIADRSIAHKALTALSSPTLSVLVGCRTSFVARPRHPRSVKQVCHCRNSPSHVSHGCSSRRRLVTVAQLPELRILEGKMLVICGFLNWGLGIPKIFLGLCVDCCFDLEDWKQFRVKPRFT</sequence>
<evidence type="ECO:0008006" key="3">
    <source>
        <dbReference type="Google" id="ProtNLM"/>
    </source>
</evidence>